<feature type="domain" description="Transposase IS200-like" evidence="1">
    <location>
        <begin position="5"/>
        <end position="119"/>
    </location>
</feature>
<dbReference type="Pfam" id="PF01797">
    <property type="entry name" value="Y1_Tnp"/>
    <property type="match status" value="1"/>
</dbReference>
<dbReference type="OrthoDB" id="9797997at2"/>
<keyword evidence="3" id="KW-1185">Reference proteome</keyword>
<dbReference type="PANTHER" id="PTHR33360">
    <property type="entry name" value="TRANSPOSASE FOR INSERTION SEQUENCE ELEMENT IS200"/>
    <property type="match status" value="1"/>
</dbReference>
<name>A0A4V2F751_9BACT</name>
<dbReference type="GO" id="GO:0003677">
    <property type="term" value="F:DNA binding"/>
    <property type="evidence" value="ECO:0007669"/>
    <property type="project" value="InterPro"/>
</dbReference>
<dbReference type="InterPro" id="IPR036515">
    <property type="entry name" value="Transposase_17_sf"/>
</dbReference>
<dbReference type="Proteomes" id="UP000292209">
    <property type="component" value="Unassembled WGS sequence"/>
</dbReference>
<evidence type="ECO:0000313" key="2">
    <source>
        <dbReference type="EMBL" id="RZS98599.1"/>
    </source>
</evidence>
<reference evidence="2 3" key="1">
    <citation type="submission" date="2019-02" db="EMBL/GenBank/DDBJ databases">
        <title>Genomic Encyclopedia of Archaeal and Bacterial Type Strains, Phase II (KMG-II): from individual species to whole genera.</title>
        <authorList>
            <person name="Goeker M."/>
        </authorList>
    </citation>
    <scope>NUCLEOTIDE SEQUENCE [LARGE SCALE GENOMIC DNA]</scope>
    <source>
        <strain evidence="2 3">DSM 21411</strain>
    </source>
</reference>
<gene>
    <name evidence="2" type="ORF">BC751_4262</name>
</gene>
<dbReference type="RefSeq" id="WP_130277266.1">
    <property type="nucleotide sequence ID" value="NZ_SGXG01000001.1"/>
</dbReference>
<dbReference type="SMART" id="SM01321">
    <property type="entry name" value="Y1_Tnp"/>
    <property type="match status" value="1"/>
</dbReference>
<dbReference type="SUPFAM" id="SSF143422">
    <property type="entry name" value="Transposase IS200-like"/>
    <property type="match status" value="1"/>
</dbReference>
<dbReference type="InterPro" id="IPR002686">
    <property type="entry name" value="Transposase_17"/>
</dbReference>
<dbReference type="AlphaFoldDB" id="A0A4V2F751"/>
<evidence type="ECO:0000259" key="1">
    <source>
        <dbReference type="SMART" id="SM01321"/>
    </source>
</evidence>
<evidence type="ECO:0000313" key="3">
    <source>
        <dbReference type="Proteomes" id="UP000292209"/>
    </source>
</evidence>
<dbReference type="NCBIfam" id="NF033573">
    <property type="entry name" value="transpos_IS200"/>
    <property type="match status" value="1"/>
</dbReference>
<organism evidence="2 3">
    <name type="scientific">Cecembia calidifontis</name>
    <dbReference type="NCBI Taxonomy" id="1187080"/>
    <lineage>
        <taxon>Bacteria</taxon>
        <taxon>Pseudomonadati</taxon>
        <taxon>Bacteroidota</taxon>
        <taxon>Cytophagia</taxon>
        <taxon>Cytophagales</taxon>
        <taxon>Cyclobacteriaceae</taxon>
        <taxon>Cecembia</taxon>
    </lineage>
</organism>
<comment type="caution">
    <text evidence="2">The sequence shown here is derived from an EMBL/GenBank/DDBJ whole genome shotgun (WGS) entry which is preliminary data.</text>
</comment>
<accession>A0A4V2F751</accession>
<dbReference type="EMBL" id="SGXG01000001">
    <property type="protein sequence ID" value="RZS98599.1"/>
    <property type="molecule type" value="Genomic_DNA"/>
</dbReference>
<proteinExistence type="predicted"/>
<protein>
    <submittedName>
        <fullName evidence="2">REP element-mobilizing transposase RayT</fullName>
    </submittedName>
</protein>
<dbReference type="GO" id="GO:0004803">
    <property type="term" value="F:transposase activity"/>
    <property type="evidence" value="ECO:0007669"/>
    <property type="project" value="InterPro"/>
</dbReference>
<dbReference type="Gene3D" id="3.30.70.1290">
    <property type="entry name" value="Transposase IS200-like"/>
    <property type="match status" value="1"/>
</dbReference>
<dbReference type="PANTHER" id="PTHR33360:SF2">
    <property type="entry name" value="TRANSPOSASE FOR INSERTION SEQUENCE ELEMENT IS200"/>
    <property type="match status" value="1"/>
</dbReference>
<dbReference type="GO" id="GO:0006313">
    <property type="term" value="P:DNA transposition"/>
    <property type="evidence" value="ECO:0007669"/>
    <property type="project" value="InterPro"/>
</dbReference>
<sequence>MASTYTSIHYHVIWTTYLRKPTLRKEGRKELFNYLYGILKNKNCHVHRINGVEDHLHLAFSLHPSISLANLVKDMKLASNQMIKSQNLFDAFEGWQEGYGAFTFGYSALGDIVNYIINQEAHHKKVSFLEEYVMILNEYGVKYDPRYLL</sequence>